<keyword evidence="3" id="KW-0804">Transcription</keyword>
<dbReference type="Proteomes" id="UP000479132">
    <property type="component" value="Unassembled WGS sequence"/>
</dbReference>
<dbReference type="Pfam" id="PF12833">
    <property type="entry name" value="HTH_18"/>
    <property type="match status" value="1"/>
</dbReference>
<reference evidence="5 6" key="1">
    <citation type="submission" date="2020-02" db="EMBL/GenBank/DDBJ databases">
        <title>Aliifodinibius halophilus 2W32, complete genome.</title>
        <authorList>
            <person name="Li Y."/>
            <person name="Wu S."/>
        </authorList>
    </citation>
    <scope>NUCLEOTIDE SEQUENCE [LARGE SCALE GENOMIC DNA]</scope>
    <source>
        <strain evidence="5 6">2W32</strain>
    </source>
</reference>
<dbReference type="InterPro" id="IPR018060">
    <property type="entry name" value="HTH_AraC"/>
</dbReference>
<dbReference type="InterPro" id="IPR020449">
    <property type="entry name" value="Tscrpt_reg_AraC-type_HTH"/>
</dbReference>
<proteinExistence type="predicted"/>
<dbReference type="GO" id="GO:0003700">
    <property type="term" value="F:DNA-binding transcription factor activity"/>
    <property type="evidence" value="ECO:0007669"/>
    <property type="project" value="InterPro"/>
</dbReference>
<feature type="domain" description="HTH araC/xylS-type" evidence="4">
    <location>
        <begin position="19"/>
        <end position="117"/>
    </location>
</feature>
<dbReference type="PANTHER" id="PTHR43280">
    <property type="entry name" value="ARAC-FAMILY TRANSCRIPTIONAL REGULATOR"/>
    <property type="match status" value="1"/>
</dbReference>
<gene>
    <name evidence="5" type="ORF">G3569_04710</name>
</gene>
<dbReference type="SMART" id="SM00342">
    <property type="entry name" value="HTH_ARAC"/>
    <property type="match status" value="1"/>
</dbReference>
<evidence type="ECO:0000256" key="2">
    <source>
        <dbReference type="ARBA" id="ARBA00023125"/>
    </source>
</evidence>
<dbReference type="SUPFAM" id="SSF46689">
    <property type="entry name" value="Homeodomain-like"/>
    <property type="match status" value="2"/>
</dbReference>
<keyword evidence="2" id="KW-0238">DNA-binding</keyword>
<dbReference type="InterPro" id="IPR009057">
    <property type="entry name" value="Homeodomain-like_sf"/>
</dbReference>
<dbReference type="PANTHER" id="PTHR43280:SF28">
    <property type="entry name" value="HTH-TYPE TRANSCRIPTIONAL ACTIVATOR RHAS"/>
    <property type="match status" value="1"/>
</dbReference>
<dbReference type="GO" id="GO:0043565">
    <property type="term" value="F:sequence-specific DNA binding"/>
    <property type="evidence" value="ECO:0007669"/>
    <property type="project" value="InterPro"/>
</dbReference>
<sequence length="138" mass="16309">MSEQDQRDYPKAYRYRRIVAAKRYIDTHFDESIDLDLISDEAHFSKYHFLRLFKDTYGQTPHQYCTGLRLKKARELLREENMSVSEVCFEVGFESVGSFSSLFKRRVGESPSTYRAKRNNRAINPKTVVPGCFVQQFY</sequence>
<evidence type="ECO:0000313" key="6">
    <source>
        <dbReference type="Proteomes" id="UP000479132"/>
    </source>
</evidence>
<dbReference type="RefSeq" id="WP_165266595.1">
    <property type="nucleotide sequence ID" value="NZ_JAALLS010000004.1"/>
</dbReference>
<organism evidence="5 6">
    <name type="scientific">Fodinibius halophilus</name>
    <dbReference type="NCBI Taxonomy" id="1736908"/>
    <lineage>
        <taxon>Bacteria</taxon>
        <taxon>Pseudomonadati</taxon>
        <taxon>Balneolota</taxon>
        <taxon>Balneolia</taxon>
        <taxon>Balneolales</taxon>
        <taxon>Balneolaceae</taxon>
        <taxon>Fodinibius</taxon>
    </lineage>
</organism>
<name>A0A6M1T352_9BACT</name>
<evidence type="ECO:0000256" key="1">
    <source>
        <dbReference type="ARBA" id="ARBA00023015"/>
    </source>
</evidence>
<comment type="caution">
    <text evidence="5">The sequence shown here is derived from an EMBL/GenBank/DDBJ whole genome shotgun (WGS) entry which is preliminary data.</text>
</comment>
<dbReference type="PROSITE" id="PS00041">
    <property type="entry name" value="HTH_ARAC_FAMILY_1"/>
    <property type="match status" value="1"/>
</dbReference>
<keyword evidence="1" id="KW-0805">Transcription regulation</keyword>
<dbReference type="PRINTS" id="PR00032">
    <property type="entry name" value="HTHARAC"/>
</dbReference>
<keyword evidence="6" id="KW-1185">Reference proteome</keyword>
<evidence type="ECO:0000259" key="4">
    <source>
        <dbReference type="PROSITE" id="PS01124"/>
    </source>
</evidence>
<dbReference type="PROSITE" id="PS01124">
    <property type="entry name" value="HTH_ARAC_FAMILY_2"/>
    <property type="match status" value="1"/>
</dbReference>
<dbReference type="InterPro" id="IPR018062">
    <property type="entry name" value="HTH_AraC-typ_CS"/>
</dbReference>
<evidence type="ECO:0000313" key="5">
    <source>
        <dbReference type="EMBL" id="NGP87645.1"/>
    </source>
</evidence>
<dbReference type="Gene3D" id="1.10.10.60">
    <property type="entry name" value="Homeodomain-like"/>
    <property type="match status" value="2"/>
</dbReference>
<evidence type="ECO:0000256" key="3">
    <source>
        <dbReference type="ARBA" id="ARBA00023163"/>
    </source>
</evidence>
<dbReference type="AlphaFoldDB" id="A0A6M1T352"/>
<protein>
    <submittedName>
        <fullName evidence="5">Helix-turn-helix transcriptional regulator</fullName>
    </submittedName>
</protein>
<dbReference type="EMBL" id="JAALLS010000004">
    <property type="protein sequence ID" value="NGP87645.1"/>
    <property type="molecule type" value="Genomic_DNA"/>
</dbReference>
<accession>A0A6M1T352</accession>